<reference evidence="2" key="1">
    <citation type="journal article" date="2019" name="Int. J. Syst. Evol. Microbiol.">
        <title>The Global Catalogue of Microorganisms (GCM) 10K type strain sequencing project: providing services to taxonomists for standard genome sequencing and annotation.</title>
        <authorList>
            <consortium name="The Broad Institute Genomics Platform"/>
            <consortium name="The Broad Institute Genome Sequencing Center for Infectious Disease"/>
            <person name="Wu L."/>
            <person name="Ma J."/>
        </authorList>
    </citation>
    <scope>NUCLEOTIDE SEQUENCE [LARGE SCALE GENOMIC DNA]</scope>
    <source>
        <strain evidence="2">CCUG 61697</strain>
    </source>
</reference>
<dbReference type="RefSeq" id="WP_379083919.1">
    <property type="nucleotide sequence ID" value="NZ_JBHTJO010000001.1"/>
</dbReference>
<dbReference type="Proteomes" id="UP001597102">
    <property type="component" value="Unassembled WGS sequence"/>
</dbReference>
<comment type="caution">
    <text evidence="1">The sequence shown here is derived from an EMBL/GenBank/DDBJ whole genome shotgun (WGS) entry which is preliminary data.</text>
</comment>
<proteinExistence type="predicted"/>
<organism evidence="1 2">
    <name type="scientific">Methyloligella solikamskensis</name>
    <dbReference type="NCBI Taxonomy" id="1177756"/>
    <lineage>
        <taxon>Bacteria</taxon>
        <taxon>Pseudomonadati</taxon>
        <taxon>Pseudomonadota</taxon>
        <taxon>Alphaproteobacteria</taxon>
        <taxon>Hyphomicrobiales</taxon>
        <taxon>Hyphomicrobiaceae</taxon>
        <taxon>Methyloligella</taxon>
    </lineage>
</organism>
<evidence type="ECO:0000313" key="2">
    <source>
        <dbReference type="Proteomes" id="UP001597102"/>
    </source>
</evidence>
<keyword evidence="2" id="KW-1185">Reference proteome</keyword>
<sequence length="331" mass="38156">MVDENYTLLGPLHPAEKCYLFEVLLWRAFARLPEPYFIEDQEWRFHREMLESYDAPNPVCDALSDEECAYAGIPPDPRFAALLGNQETLPVEHYDRMIQLVEGFDPPEPEKLKEQIESRERAVSYHAEVADWLPLLDDYLDQFKIQICLALLQGNLTAYGTELPHKDINECDRILGEEDMWLDELPVLPVEKECWVSSGIEWERSALKTRTRHFIWVHLVVKDVMQVFPPTILLSKDSLRPIGGNFALVGGAFSASAQHTTKRGRPSLPWDDFHIEVARMFRDAEMPDKKEAAIAALQQWFIERKGKTVSRAAIGQRLTGYFDALIRKDKK</sequence>
<accession>A0ABW3J6K6</accession>
<protein>
    <submittedName>
        <fullName evidence="1">Uncharacterized protein</fullName>
    </submittedName>
</protein>
<dbReference type="EMBL" id="JBHTJO010000001">
    <property type="protein sequence ID" value="MFD0985505.1"/>
    <property type="molecule type" value="Genomic_DNA"/>
</dbReference>
<name>A0ABW3J6K6_9HYPH</name>
<evidence type="ECO:0000313" key="1">
    <source>
        <dbReference type="EMBL" id="MFD0985505.1"/>
    </source>
</evidence>
<gene>
    <name evidence="1" type="ORF">ACFQ2F_00130</name>
</gene>